<protein>
    <submittedName>
        <fullName evidence="2">Uncharacterized protein</fullName>
    </submittedName>
</protein>
<dbReference type="AlphaFoldDB" id="A0AAD7BQX9"/>
<sequence>MIAPWSCCQRGPSYGIPPSLIATIIRDYLPNITSLHFVLVDCPPTFWYWDMYTGFWLPCYNANDYPECLTTVHITFAYTTPPSPLLVGAPRGTFFPPRHPCDVPQLYRFTAVKRLVVREANTDFIAFLTEVCPELECIESTAEFGLEDLPPWVAKRFGDRMAFRRLVPTTAWGLDPSSSDLVRVFTPTVVTESPQQDETSHVPVALPKEDAQTTPRGSSDMAPTVVMESPQTEKTSDVPVALPKADAQPSPNRLNPMEPPHSEKARDIPVTLPKEDAQLCPAPKKQKKAFFWRIVGRLLRKRVGSVVALSALGPMVLPVTAVRAHAVAEAIPGIGGFMLQITTQKILDASMAEVVKRDQSATGGARPGSPVPSQYTLSHC</sequence>
<gene>
    <name evidence="2" type="ORF">FB45DRAFT_867497</name>
</gene>
<name>A0AAD7BQX9_9AGAR</name>
<keyword evidence="3" id="KW-1185">Reference proteome</keyword>
<proteinExistence type="predicted"/>
<comment type="caution">
    <text evidence="2">The sequence shown here is derived from an EMBL/GenBank/DDBJ whole genome shotgun (WGS) entry which is preliminary data.</text>
</comment>
<evidence type="ECO:0000256" key="1">
    <source>
        <dbReference type="SAM" id="MobiDB-lite"/>
    </source>
</evidence>
<dbReference type="EMBL" id="JARKIF010000010">
    <property type="protein sequence ID" value="KAJ7628429.1"/>
    <property type="molecule type" value="Genomic_DNA"/>
</dbReference>
<feature type="region of interest" description="Disordered" evidence="1">
    <location>
        <begin position="358"/>
        <end position="380"/>
    </location>
</feature>
<evidence type="ECO:0000313" key="2">
    <source>
        <dbReference type="EMBL" id="KAJ7628429.1"/>
    </source>
</evidence>
<dbReference type="Proteomes" id="UP001221142">
    <property type="component" value="Unassembled WGS sequence"/>
</dbReference>
<evidence type="ECO:0000313" key="3">
    <source>
        <dbReference type="Proteomes" id="UP001221142"/>
    </source>
</evidence>
<reference evidence="2" key="1">
    <citation type="submission" date="2023-03" db="EMBL/GenBank/DDBJ databases">
        <title>Massive genome expansion in bonnet fungi (Mycena s.s.) driven by repeated elements and novel gene families across ecological guilds.</title>
        <authorList>
            <consortium name="Lawrence Berkeley National Laboratory"/>
            <person name="Harder C.B."/>
            <person name="Miyauchi S."/>
            <person name="Viragh M."/>
            <person name="Kuo A."/>
            <person name="Thoen E."/>
            <person name="Andreopoulos B."/>
            <person name="Lu D."/>
            <person name="Skrede I."/>
            <person name="Drula E."/>
            <person name="Henrissat B."/>
            <person name="Morin E."/>
            <person name="Kohler A."/>
            <person name="Barry K."/>
            <person name="LaButti K."/>
            <person name="Morin E."/>
            <person name="Salamov A."/>
            <person name="Lipzen A."/>
            <person name="Mereny Z."/>
            <person name="Hegedus B."/>
            <person name="Baldrian P."/>
            <person name="Stursova M."/>
            <person name="Weitz H."/>
            <person name="Taylor A."/>
            <person name="Grigoriev I.V."/>
            <person name="Nagy L.G."/>
            <person name="Martin F."/>
            <person name="Kauserud H."/>
        </authorList>
    </citation>
    <scope>NUCLEOTIDE SEQUENCE</scope>
    <source>
        <strain evidence="2">9284</strain>
    </source>
</reference>
<feature type="region of interest" description="Disordered" evidence="1">
    <location>
        <begin position="190"/>
        <end position="266"/>
    </location>
</feature>
<feature type="compositionally biased region" description="Polar residues" evidence="1">
    <location>
        <begin position="371"/>
        <end position="380"/>
    </location>
</feature>
<accession>A0AAD7BQX9</accession>
<organism evidence="2 3">
    <name type="scientific">Roridomyces roridus</name>
    <dbReference type="NCBI Taxonomy" id="1738132"/>
    <lineage>
        <taxon>Eukaryota</taxon>
        <taxon>Fungi</taxon>
        <taxon>Dikarya</taxon>
        <taxon>Basidiomycota</taxon>
        <taxon>Agaricomycotina</taxon>
        <taxon>Agaricomycetes</taxon>
        <taxon>Agaricomycetidae</taxon>
        <taxon>Agaricales</taxon>
        <taxon>Marasmiineae</taxon>
        <taxon>Mycenaceae</taxon>
        <taxon>Roridomyces</taxon>
    </lineage>
</organism>